<sequence length="322" mass="36508">MSSLSQAKSFNARIGSQFNYTPIAVFVGGTSGIGQHTAEALAQYTNGNVHIIIIARNGDSAKRILDSMVRPLDPSKQNVVREFIQCDVALMKNVSAAVRELERLLVQKLVGNNPPRINFLFMSAGYGSLRNRRNDTEEGIDHQLALRYYHRFKFIMETLPLLRAARDAGEDAKVLSVLGAGVRWPCIPKEDFGYKENKNGPGFRAASVSAVYNDLAIEGFAKREPGIAFTHMNPWFVRTPQFNEAMFFSHWFLKWLNPLLSFIWLFFSMAVEDSAEYFLRALFVGEAGAHWRNNYGKEIGLHEHGVDKDRFWKHSLEETRSV</sequence>
<dbReference type="Proteomes" id="UP000054988">
    <property type="component" value="Unassembled WGS sequence"/>
</dbReference>
<dbReference type="Pfam" id="PF08659">
    <property type="entry name" value="KR"/>
    <property type="match status" value="1"/>
</dbReference>
<dbReference type="PANTHER" id="PTHR47534:SF3">
    <property type="entry name" value="ALCOHOL DEHYDROGENASE-LIKE C-TERMINAL DOMAIN-CONTAINING PROTEIN"/>
    <property type="match status" value="1"/>
</dbReference>
<evidence type="ECO:0000313" key="3">
    <source>
        <dbReference type="EMBL" id="KTB44258.1"/>
    </source>
</evidence>
<dbReference type="SUPFAM" id="SSF51735">
    <property type="entry name" value="NAD(P)-binding Rossmann-fold domains"/>
    <property type="match status" value="1"/>
</dbReference>
<evidence type="ECO:0000256" key="1">
    <source>
        <dbReference type="ARBA" id="ARBA00023002"/>
    </source>
</evidence>
<comment type="caution">
    <text evidence="3">The sequence shown here is derived from an EMBL/GenBank/DDBJ whole genome shotgun (WGS) entry which is preliminary data.</text>
</comment>
<name>A0A0W0G6Q3_MONRR</name>
<keyword evidence="1" id="KW-0560">Oxidoreductase</keyword>
<gene>
    <name evidence="3" type="ORF">WG66_3153</name>
</gene>
<organism evidence="3 4">
    <name type="scientific">Moniliophthora roreri</name>
    <name type="common">Frosty pod rot fungus</name>
    <name type="synonym">Monilia roreri</name>
    <dbReference type="NCBI Taxonomy" id="221103"/>
    <lineage>
        <taxon>Eukaryota</taxon>
        <taxon>Fungi</taxon>
        <taxon>Dikarya</taxon>
        <taxon>Basidiomycota</taxon>
        <taxon>Agaricomycotina</taxon>
        <taxon>Agaricomycetes</taxon>
        <taxon>Agaricomycetidae</taxon>
        <taxon>Agaricales</taxon>
        <taxon>Marasmiineae</taxon>
        <taxon>Marasmiaceae</taxon>
        <taxon>Moniliophthora</taxon>
    </lineage>
</organism>
<dbReference type="GO" id="GO:0016491">
    <property type="term" value="F:oxidoreductase activity"/>
    <property type="evidence" value="ECO:0007669"/>
    <property type="project" value="UniProtKB-KW"/>
</dbReference>
<accession>A0A0W0G6Q3</accession>
<dbReference type="PANTHER" id="PTHR47534">
    <property type="entry name" value="YALI0E05731P"/>
    <property type="match status" value="1"/>
</dbReference>
<dbReference type="InterPro" id="IPR036291">
    <property type="entry name" value="NAD(P)-bd_dom_sf"/>
</dbReference>
<evidence type="ECO:0000313" key="4">
    <source>
        <dbReference type="Proteomes" id="UP000054988"/>
    </source>
</evidence>
<evidence type="ECO:0000259" key="2">
    <source>
        <dbReference type="Pfam" id="PF08659"/>
    </source>
</evidence>
<dbReference type="Gene3D" id="3.40.50.720">
    <property type="entry name" value="NAD(P)-binding Rossmann-like Domain"/>
    <property type="match status" value="1"/>
</dbReference>
<feature type="domain" description="Ketoreductase (KR)" evidence="2">
    <location>
        <begin position="25"/>
        <end position="105"/>
    </location>
</feature>
<dbReference type="EMBL" id="LATX01000961">
    <property type="protein sequence ID" value="KTB44258.1"/>
    <property type="molecule type" value="Genomic_DNA"/>
</dbReference>
<proteinExistence type="predicted"/>
<protein>
    <recommendedName>
        <fullName evidence="2">Ketoreductase (KR) domain-containing protein</fullName>
    </recommendedName>
</protein>
<dbReference type="AlphaFoldDB" id="A0A0W0G6Q3"/>
<dbReference type="InterPro" id="IPR052228">
    <property type="entry name" value="Sec_Metab_Biosynth_Oxidored"/>
</dbReference>
<dbReference type="eggNOG" id="KOG1208">
    <property type="taxonomic scope" value="Eukaryota"/>
</dbReference>
<reference evidence="3 4" key="1">
    <citation type="submission" date="2015-12" db="EMBL/GenBank/DDBJ databases">
        <title>Draft genome sequence of Moniliophthora roreri, the causal agent of frosty pod rot of cacao.</title>
        <authorList>
            <person name="Aime M.C."/>
            <person name="Diaz-Valderrama J.R."/>
            <person name="Kijpornyongpan T."/>
            <person name="Phillips-Mora W."/>
        </authorList>
    </citation>
    <scope>NUCLEOTIDE SEQUENCE [LARGE SCALE GENOMIC DNA]</scope>
    <source>
        <strain evidence="3 4">MCA 2952</strain>
    </source>
</reference>
<dbReference type="InterPro" id="IPR013968">
    <property type="entry name" value="PKS_KR"/>
</dbReference>